<keyword evidence="2" id="KW-1185">Reference proteome</keyword>
<evidence type="ECO:0000313" key="2">
    <source>
        <dbReference type="Proteomes" id="UP000007879"/>
    </source>
</evidence>
<dbReference type="EnsemblMetazoa" id="Aqu2.1.41931_001">
    <property type="protein sequence ID" value="Aqu2.1.41931_001"/>
    <property type="gene ID" value="Aqu2.1.41931"/>
</dbReference>
<name>A0A1X7VNF1_AMPQE</name>
<dbReference type="Proteomes" id="UP000007879">
    <property type="component" value="Unassembled WGS sequence"/>
</dbReference>
<sequence>MNEDDMFSVAFLGISKTQIGTVTEDLIGLRTYKLTIDKIISIIENDGPKGHLDDSKFSITPERQCHIFCSGRESPFTSRAEAAKMIEGIDVFIISACTELVFARQFLQWIDYASLPQSAVVIVRLPFADEEKPFLTYHASWWLQDMGLTPEGKETRGSRVSRKIRRKTFVLGLSGYGGMPLNEGITEIQSHLSLIQNNRLAKFDKPIKETLNAGQSLFNSLTSWLFKRTPS</sequence>
<organism evidence="1">
    <name type="scientific">Amphimedon queenslandica</name>
    <name type="common">Sponge</name>
    <dbReference type="NCBI Taxonomy" id="400682"/>
    <lineage>
        <taxon>Eukaryota</taxon>
        <taxon>Metazoa</taxon>
        <taxon>Porifera</taxon>
        <taxon>Demospongiae</taxon>
        <taxon>Heteroscleromorpha</taxon>
        <taxon>Haplosclerida</taxon>
        <taxon>Niphatidae</taxon>
        <taxon>Amphimedon</taxon>
    </lineage>
</organism>
<dbReference type="EnsemblMetazoa" id="XM_020003478.1">
    <property type="protein sequence ID" value="XP_019859037.1"/>
    <property type="gene ID" value="LOC109587239"/>
</dbReference>
<reference evidence="2" key="1">
    <citation type="journal article" date="2010" name="Nature">
        <title>The Amphimedon queenslandica genome and the evolution of animal complexity.</title>
        <authorList>
            <person name="Srivastava M."/>
            <person name="Simakov O."/>
            <person name="Chapman J."/>
            <person name="Fahey B."/>
            <person name="Gauthier M.E."/>
            <person name="Mitros T."/>
            <person name="Richards G.S."/>
            <person name="Conaco C."/>
            <person name="Dacre M."/>
            <person name="Hellsten U."/>
            <person name="Larroux C."/>
            <person name="Putnam N.H."/>
            <person name="Stanke M."/>
            <person name="Adamska M."/>
            <person name="Darling A."/>
            <person name="Degnan S.M."/>
            <person name="Oakley T.H."/>
            <person name="Plachetzki D.C."/>
            <person name="Zhai Y."/>
            <person name="Adamski M."/>
            <person name="Calcino A."/>
            <person name="Cummins S.F."/>
            <person name="Goodstein D.M."/>
            <person name="Harris C."/>
            <person name="Jackson D.J."/>
            <person name="Leys S.P."/>
            <person name="Shu S."/>
            <person name="Woodcroft B.J."/>
            <person name="Vervoort M."/>
            <person name="Kosik K.S."/>
            <person name="Manning G."/>
            <person name="Degnan B.M."/>
            <person name="Rokhsar D.S."/>
        </authorList>
    </citation>
    <scope>NUCLEOTIDE SEQUENCE [LARGE SCALE GENOMIC DNA]</scope>
</reference>
<dbReference type="KEGG" id="aqu:109587239"/>
<gene>
    <name evidence="1" type="primary">109587239</name>
</gene>
<evidence type="ECO:0000313" key="1">
    <source>
        <dbReference type="EnsemblMetazoa" id="Aqu2.1.41931_001"/>
    </source>
</evidence>
<dbReference type="AlphaFoldDB" id="A0A1X7VNF1"/>
<dbReference type="InParanoid" id="A0A1X7VNF1"/>
<accession>A0A1X7VNF1</accession>
<proteinExistence type="predicted"/>
<reference evidence="1" key="2">
    <citation type="submission" date="2017-05" db="UniProtKB">
        <authorList>
            <consortium name="EnsemblMetazoa"/>
        </authorList>
    </citation>
    <scope>IDENTIFICATION</scope>
</reference>
<protein>
    <submittedName>
        <fullName evidence="1">Uncharacterized protein</fullName>
    </submittedName>
</protein>